<dbReference type="GO" id="GO:0005524">
    <property type="term" value="F:ATP binding"/>
    <property type="evidence" value="ECO:0007669"/>
    <property type="project" value="UniProtKB-KW"/>
</dbReference>
<evidence type="ECO:0000256" key="4">
    <source>
        <dbReference type="PROSITE-ProRule" id="PRU01330"/>
    </source>
</evidence>
<dbReference type="Gene3D" id="3.10.20.70">
    <property type="entry name" value="Glutamine synthetase, N-terminal domain"/>
    <property type="match status" value="1"/>
</dbReference>
<evidence type="ECO:0000259" key="6">
    <source>
        <dbReference type="PROSITE" id="PS51986"/>
    </source>
</evidence>
<name>A0A6J4V7T6_9BACT</name>
<dbReference type="InterPro" id="IPR008146">
    <property type="entry name" value="Gln_synth_cat_dom"/>
</dbReference>
<accession>A0A6J4V7T6</accession>
<dbReference type="EC" id="6.3.1.2" evidence="8"/>
<dbReference type="SMART" id="SM01230">
    <property type="entry name" value="Gln-synt_C"/>
    <property type="match status" value="1"/>
</dbReference>
<protein>
    <submittedName>
        <fullName evidence="8">Glutamine synthetase type I</fullName>
        <ecNumber evidence="8">6.3.1.2</ecNumber>
    </submittedName>
</protein>
<dbReference type="GO" id="GO:0004356">
    <property type="term" value="F:glutamine synthetase activity"/>
    <property type="evidence" value="ECO:0007669"/>
    <property type="project" value="UniProtKB-EC"/>
</dbReference>
<keyword evidence="1 8" id="KW-0436">Ligase</keyword>
<dbReference type="EMBL" id="CADCWF010000229">
    <property type="protein sequence ID" value="CAA9568874.1"/>
    <property type="molecule type" value="Genomic_DNA"/>
</dbReference>
<dbReference type="GO" id="GO:0006542">
    <property type="term" value="P:glutamine biosynthetic process"/>
    <property type="evidence" value="ECO:0007669"/>
    <property type="project" value="InterPro"/>
</dbReference>
<dbReference type="Gene3D" id="3.30.590.10">
    <property type="entry name" value="Glutamine synthetase/guanido kinase, catalytic domain"/>
    <property type="match status" value="1"/>
</dbReference>
<organism evidence="8">
    <name type="scientific">uncultured Thermomicrobiales bacterium</name>
    <dbReference type="NCBI Taxonomy" id="1645740"/>
    <lineage>
        <taxon>Bacteria</taxon>
        <taxon>Pseudomonadati</taxon>
        <taxon>Thermomicrobiota</taxon>
        <taxon>Thermomicrobia</taxon>
        <taxon>Thermomicrobiales</taxon>
        <taxon>environmental samples</taxon>
    </lineage>
</organism>
<dbReference type="SUPFAM" id="SSF55931">
    <property type="entry name" value="Glutamine synthetase/guanido kinase"/>
    <property type="match status" value="1"/>
</dbReference>
<dbReference type="AlphaFoldDB" id="A0A6J4V7T6"/>
<dbReference type="SUPFAM" id="SSF54368">
    <property type="entry name" value="Glutamine synthetase, N-terminal domain"/>
    <property type="match status" value="1"/>
</dbReference>
<reference evidence="8" key="1">
    <citation type="submission" date="2020-02" db="EMBL/GenBank/DDBJ databases">
        <authorList>
            <person name="Meier V. D."/>
        </authorList>
    </citation>
    <scope>NUCLEOTIDE SEQUENCE</scope>
    <source>
        <strain evidence="8">AVDCRST_MAG59</strain>
    </source>
</reference>
<evidence type="ECO:0000313" key="8">
    <source>
        <dbReference type="EMBL" id="CAA9568874.1"/>
    </source>
</evidence>
<dbReference type="PANTHER" id="PTHR43785">
    <property type="entry name" value="GAMMA-GLUTAMYLPUTRESCINE SYNTHETASE"/>
    <property type="match status" value="1"/>
</dbReference>
<dbReference type="Pfam" id="PF00120">
    <property type="entry name" value="Gln-synt_C"/>
    <property type="match status" value="1"/>
</dbReference>
<keyword evidence="2" id="KW-0547">Nucleotide-binding</keyword>
<dbReference type="PROSITE" id="PS51987">
    <property type="entry name" value="GS_CATALYTIC"/>
    <property type="match status" value="1"/>
</dbReference>
<sequence>MGERPSENQGVDAVLARLDGLGAQHLWVQYADYNGRSQGKSVPRARFAEALAGGISFARANLGFNLTDAQAPDTGFGADSGDFLAVPDPAALAPLPYAPGAARAIAWMRRDDGAPWEGCPRSALLRQVEAYAERGLSLRVAFEPEAYLFEAGPDGPRPIAADGMFTVAALERTAAFLQAVGGALETMGVEVEQVAPEYGPGQIEINIRHAEPVKAADDLITLKDAARAVARAHGLVASFMPKPFETIAGCGLHVHLSLWSADGGSAMAGDEDGAGDEAPHPSGFGPTGRGFLGGILAHARGLCGLGAPTVNSYKRLRPGSWAPAHAAYAVANRSALVRIPGASRRRVEFRAGDNTSNPYIFLTGLLAAGLDGIERGLEPGSPAEGDLGHLSPAELAAQGIILLPRTAGEALDAVAADGTLLAALGPTVGGEWLKVKRSELAIAETVVSPWERETYLRG</sequence>
<dbReference type="Pfam" id="PF16952">
    <property type="entry name" value="Gln-synt_N_2"/>
    <property type="match status" value="1"/>
</dbReference>
<feature type="domain" description="GS beta-grasp" evidence="6">
    <location>
        <begin position="21"/>
        <end position="113"/>
    </location>
</feature>
<evidence type="ECO:0000256" key="3">
    <source>
        <dbReference type="ARBA" id="ARBA00022840"/>
    </source>
</evidence>
<keyword evidence="3" id="KW-0067">ATP-binding</keyword>
<dbReference type="PANTHER" id="PTHR43785:SF12">
    <property type="entry name" value="TYPE-1 GLUTAMINE SYNTHETASE 2"/>
    <property type="match status" value="1"/>
</dbReference>
<evidence type="ECO:0000259" key="7">
    <source>
        <dbReference type="PROSITE" id="PS51987"/>
    </source>
</evidence>
<evidence type="ECO:0000256" key="5">
    <source>
        <dbReference type="RuleBase" id="RU000384"/>
    </source>
</evidence>
<evidence type="ECO:0000256" key="1">
    <source>
        <dbReference type="ARBA" id="ARBA00022598"/>
    </source>
</evidence>
<proteinExistence type="inferred from homology"/>
<gene>
    <name evidence="8" type="ORF">AVDCRST_MAG59-3295</name>
</gene>
<dbReference type="InterPro" id="IPR036651">
    <property type="entry name" value="Gln_synt_N_sf"/>
</dbReference>
<feature type="domain" description="GS catalytic" evidence="7">
    <location>
        <begin position="120"/>
        <end position="458"/>
    </location>
</feature>
<dbReference type="InterPro" id="IPR014746">
    <property type="entry name" value="Gln_synth/guanido_kin_cat_dom"/>
</dbReference>
<dbReference type="PROSITE" id="PS51986">
    <property type="entry name" value="GS_BETA_GRASP"/>
    <property type="match status" value="1"/>
</dbReference>
<dbReference type="InterPro" id="IPR008147">
    <property type="entry name" value="Gln_synt_N"/>
</dbReference>
<evidence type="ECO:0000256" key="2">
    <source>
        <dbReference type="ARBA" id="ARBA00022741"/>
    </source>
</evidence>
<comment type="similarity">
    <text evidence="4 5">Belongs to the glutamine synthetase family.</text>
</comment>